<protein>
    <submittedName>
        <fullName evidence="1">Uncharacterized protein</fullName>
    </submittedName>
</protein>
<evidence type="ECO:0000313" key="2">
    <source>
        <dbReference type="Proteomes" id="UP000467305"/>
    </source>
</evidence>
<proteinExistence type="predicted"/>
<comment type="caution">
    <text evidence="1">The sequence shown here is derived from an EMBL/GenBank/DDBJ whole genome shotgun (WGS) entry which is preliminary data.</text>
</comment>
<accession>A0A7J5APL2</accession>
<dbReference type="Proteomes" id="UP000467305">
    <property type="component" value="Unassembled WGS sequence"/>
</dbReference>
<dbReference type="RefSeq" id="WP_150898804.1">
    <property type="nucleotide sequence ID" value="NZ_CBDCSN010000003.1"/>
</dbReference>
<reference evidence="1 2" key="1">
    <citation type="submission" date="2019-09" db="EMBL/GenBank/DDBJ databases">
        <authorList>
            <person name="Cao W.R."/>
        </authorList>
    </citation>
    <scope>NUCLEOTIDE SEQUENCE [LARGE SCALE GENOMIC DNA]</scope>
    <source>
        <strain evidence="2">a4</strain>
    </source>
</reference>
<dbReference type="OrthoDB" id="1191306at2"/>
<gene>
    <name evidence="1" type="ORF">F7018_04405</name>
</gene>
<evidence type="ECO:0000313" key="1">
    <source>
        <dbReference type="EMBL" id="KAB1159558.1"/>
    </source>
</evidence>
<keyword evidence="2" id="KW-1185">Reference proteome</keyword>
<name>A0A7J5APL2_9FLAO</name>
<organism evidence="1 2">
    <name type="scientific">Tenacibaculum aiptasiae</name>
    <dbReference type="NCBI Taxonomy" id="426481"/>
    <lineage>
        <taxon>Bacteria</taxon>
        <taxon>Pseudomonadati</taxon>
        <taxon>Bacteroidota</taxon>
        <taxon>Flavobacteriia</taxon>
        <taxon>Flavobacteriales</taxon>
        <taxon>Flavobacteriaceae</taxon>
        <taxon>Tenacibaculum</taxon>
    </lineage>
</organism>
<dbReference type="AlphaFoldDB" id="A0A7J5APL2"/>
<dbReference type="EMBL" id="WAAU01000008">
    <property type="protein sequence ID" value="KAB1159558.1"/>
    <property type="molecule type" value="Genomic_DNA"/>
</dbReference>
<sequence>MQSYKAINIQQTNTDDEFKSFIKSFQQEYQLKVLNNSTASSEQQKKSEENSTSLLSLLFKEYDSINDLMKDFSHQLKNAI</sequence>